<keyword evidence="6 11" id="KW-0133">Cell shape</keyword>
<dbReference type="GO" id="GO:0009252">
    <property type="term" value="P:peptidoglycan biosynthetic process"/>
    <property type="evidence" value="ECO:0007669"/>
    <property type="project" value="UniProtKB-UniRule"/>
</dbReference>
<feature type="transmembrane region" description="Helical" evidence="11">
    <location>
        <begin position="351"/>
        <end position="369"/>
    </location>
</feature>
<dbReference type="RefSeq" id="WP_092642657.1">
    <property type="nucleotide sequence ID" value="NZ_FNPX01000002.1"/>
</dbReference>
<dbReference type="NCBIfam" id="TIGR02210">
    <property type="entry name" value="rodA_shape"/>
    <property type="match status" value="1"/>
</dbReference>
<keyword evidence="13" id="KW-1185">Reference proteome</keyword>
<feature type="transmembrane region" description="Helical" evidence="11">
    <location>
        <begin position="285"/>
        <end position="309"/>
    </location>
</feature>
<proteinExistence type="inferred from homology"/>
<dbReference type="GO" id="GO:0071555">
    <property type="term" value="P:cell wall organization"/>
    <property type="evidence" value="ECO:0007669"/>
    <property type="project" value="UniProtKB-KW"/>
</dbReference>
<gene>
    <name evidence="11" type="primary">mrdB</name>
    <name evidence="11" type="synonym">rodA</name>
    <name evidence="12" type="ORF">SAMN05444004_102218</name>
</gene>
<dbReference type="InterPro" id="IPR001182">
    <property type="entry name" value="FtsW/RodA"/>
</dbReference>
<dbReference type="PANTHER" id="PTHR30474">
    <property type="entry name" value="CELL CYCLE PROTEIN"/>
    <property type="match status" value="1"/>
</dbReference>
<comment type="subcellular location">
    <subcellularLocation>
        <location evidence="11">Cell inner membrane</location>
        <topology evidence="11">Multi-pass membrane protein</topology>
    </subcellularLocation>
    <subcellularLocation>
        <location evidence="1">Membrane</location>
        <topology evidence="1">Multi-pass membrane protein</topology>
    </subcellularLocation>
</comment>
<dbReference type="GO" id="GO:0015648">
    <property type="term" value="F:lipid-linked peptidoglycan transporter activity"/>
    <property type="evidence" value="ECO:0007669"/>
    <property type="project" value="TreeGrafter"/>
</dbReference>
<dbReference type="GO" id="GO:0005886">
    <property type="term" value="C:plasma membrane"/>
    <property type="evidence" value="ECO:0007669"/>
    <property type="project" value="UniProtKB-SubCell"/>
</dbReference>
<dbReference type="PROSITE" id="PS00428">
    <property type="entry name" value="FTSW_RODA_SPOVE"/>
    <property type="match status" value="1"/>
</dbReference>
<dbReference type="EC" id="2.4.99.28" evidence="11"/>
<dbReference type="Pfam" id="PF01098">
    <property type="entry name" value="FTSW_RODA_SPOVE"/>
    <property type="match status" value="1"/>
</dbReference>
<dbReference type="STRING" id="1244108.SAMN05444004_102218"/>
<keyword evidence="9 11" id="KW-0472">Membrane</keyword>
<dbReference type="HAMAP" id="MF_02079">
    <property type="entry name" value="PGT_RodA"/>
    <property type="match status" value="1"/>
</dbReference>
<feature type="transmembrane region" description="Helical" evidence="11">
    <location>
        <begin position="58"/>
        <end position="76"/>
    </location>
</feature>
<evidence type="ECO:0000256" key="10">
    <source>
        <dbReference type="ARBA" id="ARBA00023316"/>
    </source>
</evidence>
<dbReference type="EMBL" id="FNPX01000002">
    <property type="protein sequence ID" value="SDY64225.1"/>
    <property type="molecule type" value="Genomic_DNA"/>
</dbReference>
<keyword evidence="8 11" id="KW-1133">Transmembrane helix</keyword>
<evidence type="ECO:0000256" key="9">
    <source>
        <dbReference type="ARBA" id="ARBA00023136"/>
    </source>
</evidence>
<dbReference type="AlphaFoldDB" id="A0A1H3LK48"/>
<keyword evidence="4 11" id="KW-0808">Transferase</keyword>
<comment type="similarity">
    <text evidence="11">Belongs to the SEDS family. MrdB/RodA subfamily.</text>
</comment>
<evidence type="ECO:0000256" key="6">
    <source>
        <dbReference type="ARBA" id="ARBA00022960"/>
    </source>
</evidence>
<protein>
    <recommendedName>
        <fullName evidence="11">Peptidoglycan glycosyltransferase MrdB</fullName>
        <shortName evidence="11">PGT</shortName>
        <ecNumber evidence="11">2.4.99.28</ecNumber>
    </recommendedName>
    <alternativeName>
        <fullName evidence="11">Cell elongation protein RodA</fullName>
    </alternativeName>
    <alternativeName>
        <fullName evidence="11">Cell wall polymerase</fullName>
    </alternativeName>
    <alternativeName>
        <fullName evidence="11">Peptidoglycan polymerase</fullName>
        <shortName evidence="11">PG polymerase</shortName>
    </alternativeName>
</protein>
<keyword evidence="3 11" id="KW-0328">Glycosyltransferase</keyword>
<evidence type="ECO:0000256" key="11">
    <source>
        <dbReference type="HAMAP-Rule" id="MF_02079"/>
    </source>
</evidence>
<organism evidence="12 13">
    <name type="scientific">Jannaschia faecimaris</name>
    <dbReference type="NCBI Taxonomy" id="1244108"/>
    <lineage>
        <taxon>Bacteria</taxon>
        <taxon>Pseudomonadati</taxon>
        <taxon>Pseudomonadota</taxon>
        <taxon>Alphaproteobacteria</taxon>
        <taxon>Rhodobacterales</taxon>
        <taxon>Roseobacteraceae</taxon>
        <taxon>Jannaschia</taxon>
    </lineage>
</organism>
<accession>A0A1H3LK48</accession>
<reference evidence="13" key="1">
    <citation type="submission" date="2016-10" db="EMBL/GenBank/DDBJ databases">
        <authorList>
            <person name="Varghese N."/>
            <person name="Submissions S."/>
        </authorList>
    </citation>
    <scope>NUCLEOTIDE SEQUENCE [LARGE SCALE GENOMIC DNA]</scope>
    <source>
        <strain evidence="13">DSM 100420</strain>
    </source>
</reference>
<comment type="function">
    <text evidence="11">Peptidoglycan polymerase that is essential for cell wall elongation.</text>
</comment>
<dbReference type="UniPathway" id="UPA00219"/>
<feature type="transmembrane region" description="Helical" evidence="11">
    <location>
        <begin position="115"/>
        <end position="133"/>
    </location>
</feature>
<name>A0A1H3LK48_9RHOB</name>
<dbReference type="PANTHER" id="PTHR30474:SF1">
    <property type="entry name" value="PEPTIDOGLYCAN GLYCOSYLTRANSFERASE MRDB"/>
    <property type="match status" value="1"/>
</dbReference>
<dbReference type="GO" id="GO:0008360">
    <property type="term" value="P:regulation of cell shape"/>
    <property type="evidence" value="ECO:0007669"/>
    <property type="project" value="UniProtKB-KW"/>
</dbReference>
<sequence length="388" mass="42144">MSYLEYNVARVPSGLGKVVALNWGLILLVTAVACIGFLVLYSVAGGDWRWAEPQMQRFVLGLGVMLIVGMIPIWFWRNISAAMYGISVLLLLAVEFVGSTGGGAQRWIDIGFMRLQPSELMKVTLVLMLAAYYDWLPPTKVSRPIWVIIPILFICVPTALVLKQPDLGTSILLLTGGGAVMFLAGVHWAYFATVIAAGVGLVTAVLQSRGTTWQLIKDYQYRRIDTFLDPDSDPLGAGYHITQSKIALGSGGWTGKGFMQGTQARLNFLPEKHTDFIFTTLAEEFGLIGGVSLLALYLLIIAFCVASALRMKDRFASLATLGIAVAFFLFFAVNMSMVMGLAPVVGVPLPLVSYGGSAMLVLMLAFGIVQSAHVHRPRAQGEGQLFKR</sequence>
<evidence type="ECO:0000256" key="1">
    <source>
        <dbReference type="ARBA" id="ARBA00004141"/>
    </source>
</evidence>
<feature type="transmembrane region" description="Helical" evidence="11">
    <location>
        <begin position="145"/>
        <end position="162"/>
    </location>
</feature>
<dbReference type="InterPro" id="IPR018365">
    <property type="entry name" value="Cell_cycle_FtsW-rel_CS"/>
</dbReference>
<keyword evidence="2 11" id="KW-1003">Cell membrane</keyword>
<evidence type="ECO:0000256" key="2">
    <source>
        <dbReference type="ARBA" id="ARBA00022475"/>
    </source>
</evidence>
<evidence type="ECO:0000313" key="13">
    <source>
        <dbReference type="Proteomes" id="UP000198914"/>
    </source>
</evidence>
<evidence type="ECO:0000256" key="3">
    <source>
        <dbReference type="ARBA" id="ARBA00022676"/>
    </source>
</evidence>
<evidence type="ECO:0000256" key="5">
    <source>
        <dbReference type="ARBA" id="ARBA00022692"/>
    </source>
</evidence>
<dbReference type="OrthoDB" id="9768187at2"/>
<keyword evidence="5 11" id="KW-0812">Transmembrane</keyword>
<feature type="transmembrane region" description="Helical" evidence="11">
    <location>
        <begin position="82"/>
        <end position="103"/>
    </location>
</feature>
<evidence type="ECO:0000256" key="4">
    <source>
        <dbReference type="ARBA" id="ARBA00022679"/>
    </source>
</evidence>
<dbReference type="InterPro" id="IPR011923">
    <property type="entry name" value="RodA/MrdB"/>
</dbReference>
<dbReference type="GO" id="GO:0051301">
    <property type="term" value="P:cell division"/>
    <property type="evidence" value="ECO:0007669"/>
    <property type="project" value="InterPro"/>
</dbReference>
<keyword evidence="10 11" id="KW-0961">Cell wall biogenesis/degradation</keyword>
<comment type="pathway">
    <text evidence="11">Cell wall biogenesis; peptidoglycan biosynthesis.</text>
</comment>
<feature type="transmembrane region" description="Helical" evidence="11">
    <location>
        <begin position="20"/>
        <end position="46"/>
    </location>
</feature>
<feature type="transmembrane region" description="Helical" evidence="11">
    <location>
        <begin position="171"/>
        <end position="191"/>
    </location>
</feature>
<evidence type="ECO:0000313" key="12">
    <source>
        <dbReference type="EMBL" id="SDY64225.1"/>
    </source>
</evidence>
<comment type="catalytic activity">
    <reaction evidence="11">
        <text>[GlcNAc-(1-&gt;4)-Mur2Ac(oyl-L-Ala-gamma-D-Glu-L-Lys-D-Ala-D-Ala)](n)-di-trans,octa-cis-undecaprenyl diphosphate + beta-D-GlcNAc-(1-&gt;4)-Mur2Ac(oyl-L-Ala-gamma-D-Glu-L-Lys-D-Ala-D-Ala)-di-trans,octa-cis-undecaprenyl diphosphate = [GlcNAc-(1-&gt;4)-Mur2Ac(oyl-L-Ala-gamma-D-Glu-L-Lys-D-Ala-D-Ala)](n+1)-di-trans,octa-cis-undecaprenyl diphosphate + di-trans,octa-cis-undecaprenyl diphosphate + H(+)</text>
        <dbReference type="Rhea" id="RHEA:23708"/>
        <dbReference type="Rhea" id="RHEA-COMP:9602"/>
        <dbReference type="Rhea" id="RHEA-COMP:9603"/>
        <dbReference type="ChEBI" id="CHEBI:15378"/>
        <dbReference type="ChEBI" id="CHEBI:58405"/>
        <dbReference type="ChEBI" id="CHEBI:60033"/>
        <dbReference type="ChEBI" id="CHEBI:78435"/>
        <dbReference type="EC" id="2.4.99.28"/>
    </reaction>
</comment>
<feature type="transmembrane region" description="Helical" evidence="11">
    <location>
        <begin position="321"/>
        <end position="345"/>
    </location>
</feature>
<dbReference type="GO" id="GO:0032153">
    <property type="term" value="C:cell division site"/>
    <property type="evidence" value="ECO:0007669"/>
    <property type="project" value="TreeGrafter"/>
</dbReference>
<keyword evidence="7 11" id="KW-0573">Peptidoglycan synthesis</keyword>
<evidence type="ECO:0000256" key="8">
    <source>
        <dbReference type="ARBA" id="ARBA00022989"/>
    </source>
</evidence>
<evidence type="ECO:0000256" key="7">
    <source>
        <dbReference type="ARBA" id="ARBA00022984"/>
    </source>
</evidence>
<dbReference type="GO" id="GO:0008955">
    <property type="term" value="F:peptidoglycan glycosyltransferase activity"/>
    <property type="evidence" value="ECO:0007669"/>
    <property type="project" value="UniProtKB-UniRule"/>
</dbReference>
<keyword evidence="11" id="KW-0997">Cell inner membrane</keyword>
<dbReference type="Proteomes" id="UP000198914">
    <property type="component" value="Unassembled WGS sequence"/>
</dbReference>